<evidence type="ECO:0000256" key="1">
    <source>
        <dbReference type="SAM" id="Coils"/>
    </source>
</evidence>
<feature type="coiled-coil region" evidence="1">
    <location>
        <begin position="7"/>
        <end position="41"/>
    </location>
</feature>
<comment type="caution">
    <text evidence="2">The sequence shown here is derived from an EMBL/GenBank/DDBJ whole genome shotgun (WGS) entry which is preliminary data.</text>
</comment>
<sequence>MTDAEKLRIIEIENERLMEENEKLHKVIKRLNQTLNRLIGRYICADEVA</sequence>
<dbReference type="EMBL" id="PGET01000001">
    <property type="protein sequence ID" value="PJJ30955.1"/>
    <property type="molecule type" value="Genomic_DNA"/>
</dbReference>
<dbReference type="Proteomes" id="UP000231092">
    <property type="component" value="Unassembled WGS sequence"/>
</dbReference>
<dbReference type="RefSeq" id="WP_166433203.1">
    <property type="nucleotide sequence ID" value="NZ_PGET01000001.1"/>
</dbReference>
<protein>
    <submittedName>
        <fullName evidence="2">Uncharacterized protein</fullName>
    </submittedName>
</protein>
<organism evidence="2 3">
    <name type="scientific">[Clostridium] celerecrescens 18A</name>
    <dbReference type="NCBI Taxonomy" id="1286362"/>
    <lineage>
        <taxon>Bacteria</taxon>
        <taxon>Bacillati</taxon>
        <taxon>Bacillota</taxon>
        <taxon>Clostridia</taxon>
        <taxon>Lachnospirales</taxon>
        <taxon>Lachnospiraceae</taxon>
        <taxon>Lacrimispora</taxon>
    </lineage>
</organism>
<keyword evidence="1" id="KW-0175">Coiled coil</keyword>
<proteinExistence type="predicted"/>
<evidence type="ECO:0000313" key="2">
    <source>
        <dbReference type="EMBL" id="PJJ30955.1"/>
    </source>
</evidence>
<evidence type="ECO:0000313" key="3">
    <source>
        <dbReference type="Proteomes" id="UP000231092"/>
    </source>
</evidence>
<accession>A0A2M8ZC08</accession>
<dbReference type="AlphaFoldDB" id="A0A2M8ZC08"/>
<reference evidence="2 3" key="1">
    <citation type="submission" date="2017-11" db="EMBL/GenBank/DDBJ databases">
        <title>Understudied soil microbes with underappreciated capabilities: Untangling the Clostridium saccharolyticum group.</title>
        <authorList>
            <person name="Leschine S."/>
        </authorList>
    </citation>
    <scope>NUCLEOTIDE SEQUENCE [LARGE SCALE GENOMIC DNA]</scope>
    <source>
        <strain evidence="2 3">18A</strain>
    </source>
</reference>
<name>A0A2M8ZC08_9FIRM</name>
<gene>
    <name evidence="2" type="ORF">H171_4578</name>
</gene>